<evidence type="ECO:0000259" key="1">
    <source>
        <dbReference type="Pfam" id="PF03478"/>
    </source>
</evidence>
<dbReference type="InterPro" id="IPR050942">
    <property type="entry name" value="F-box_BR-signaling"/>
</dbReference>
<proteinExistence type="predicted"/>
<feature type="domain" description="KIB1-4 beta-propeller" evidence="1">
    <location>
        <begin position="80"/>
        <end position="352"/>
    </location>
</feature>
<comment type="caution">
    <text evidence="2">The sequence shown here is derived from an EMBL/GenBank/DDBJ whole genome shotgun (WGS) entry which is preliminary data.</text>
</comment>
<dbReference type="Pfam" id="PF03478">
    <property type="entry name" value="Beta-prop_KIB1-4"/>
    <property type="match status" value="1"/>
</dbReference>
<protein>
    <recommendedName>
        <fullName evidence="1">KIB1-4 beta-propeller domain-containing protein</fullName>
    </recommendedName>
</protein>
<dbReference type="InterPro" id="IPR005174">
    <property type="entry name" value="KIB1-4_b-propeller"/>
</dbReference>
<accession>A0ABD2ZXZ3</accession>
<keyword evidence="3" id="KW-1185">Reference proteome</keyword>
<dbReference type="InterPro" id="IPR036047">
    <property type="entry name" value="F-box-like_dom_sf"/>
</dbReference>
<organism evidence="2 3">
    <name type="scientific">Cinchona calisaya</name>
    <dbReference type="NCBI Taxonomy" id="153742"/>
    <lineage>
        <taxon>Eukaryota</taxon>
        <taxon>Viridiplantae</taxon>
        <taxon>Streptophyta</taxon>
        <taxon>Embryophyta</taxon>
        <taxon>Tracheophyta</taxon>
        <taxon>Spermatophyta</taxon>
        <taxon>Magnoliopsida</taxon>
        <taxon>eudicotyledons</taxon>
        <taxon>Gunneridae</taxon>
        <taxon>Pentapetalae</taxon>
        <taxon>asterids</taxon>
        <taxon>lamiids</taxon>
        <taxon>Gentianales</taxon>
        <taxon>Rubiaceae</taxon>
        <taxon>Cinchonoideae</taxon>
        <taxon>Cinchoneae</taxon>
        <taxon>Cinchona</taxon>
    </lineage>
</organism>
<dbReference type="PANTHER" id="PTHR44259:SF93">
    <property type="entry name" value="PROTEIN, PUTATIVE (DUF295)-RELATED"/>
    <property type="match status" value="1"/>
</dbReference>
<sequence length="385" mass="44471">METEEDWEWLPDLLLNSIIEKLMLPGDYVRFGAVCKHWRNVAVAHKYRVGPMLMTPTKNSRRSLYDVIRGNKIISGTKLLPMPLIKRRCCGSSYGWLAFAMDNLVIRLFNPFLGKQIDLPRLLNHLEDGCDPQYYVRKVVLSADPFKNPDDFEAVAIYGCEQKLAFIRIGQKNWTSLPVSVIIKSKFFACDVIFYDGFMYAVNRENEFERGRIIKVDTEVGSLEIVAGWNWKAENKFDGEKLVQNRAYLVESPRGDLLVINRIMSYPSKENCTIGRTSKFKLHKIVRGKESWSMLVEVEQVSELGDDALFLGDNQSVSILASEFMPGYQPNSIYFTDDFFYPHEPRDMGIFNLKDQSFKRRYKLNPLHKASPPPIWITPPTPHHQ</sequence>
<gene>
    <name evidence="2" type="ORF">ACH5RR_017138</name>
</gene>
<dbReference type="AlphaFoldDB" id="A0ABD2ZXZ3"/>
<dbReference type="CDD" id="cd09917">
    <property type="entry name" value="F-box_SF"/>
    <property type="match status" value="1"/>
</dbReference>
<evidence type="ECO:0000313" key="2">
    <source>
        <dbReference type="EMBL" id="KAL3524304.1"/>
    </source>
</evidence>
<evidence type="ECO:0000313" key="3">
    <source>
        <dbReference type="Proteomes" id="UP001630127"/>
    </source>
</evidence>
<dbReference type="SUPFAM" id="SSF81383">
    <property type="entry name" value="F-box domain"/>
    <property type="match status" value="1"/>
</dbReference>
<name>A0ABD2ZXZ3_9GENT</name>
<reference evidence="2 3" key="1">
    <citation type="submission" date="2024-11" db="EMBL/GenBank/DDBJ databases">
        <title>A near-complete genome assembly of Cinchona calisaya.</title>
        <authorList>
            <person name="Lian D.C."/>
            <person name="Zhao X.W."/>
            <person name="Wei L."/>
        </authorList>
    </citation>
    <scope>NUCLEOTIDE SEQUENCE [LARGE SCALE GENOMIC DNA]</scope>
    <source>
        <tissue evidence="2">Nenye</tissue>
    </source>
</reference>
<dbReference type="Proteomes" id="UP001630127">
    <property type="component" value="Unassembled WGS sequence"/>
</dbReference>
<dbReference type="EMBL" id="JBJUIK010000007">
    <property type="protein sequence ID" value="KAL3524304.1"/>
    <property type="molecule type" value="Genomic_DNA"/>
</dbReference>
<dbReference type="Gene3D" id="1.20.1280.50">
    <property type="match status" value="1"/>
</dbReference>
<dbReference type="PANTHER" id="PTHR44259">
    <property type="entry name" value="OS07G0183000 PROTEIN-RELATED"/>
    <property type="match status" value="1"/>
</dbReference>